<dbReference type="AlphaFoldDB" id="A0A2C9KJT1"/>
<proteinExistence type="predicted"/>
<evidence type="ECO:0008006" key="4">
    <source>
        <dbReference type="Google" id="ProtNLM"/>
    </source>
</evidence>
<protein>
    <recommendedName>
        <fullName evidence="4">Tudor domain-containing protein</fullName>
    </recommendedName>
</protein>
<dbReference type="KEGG" id="bgt:106068045"/>
<dbReference type="VEuPathDB" id="VectorBase:BGLAX_048238"/>
<organism evidence="2 3">
    <name type="scientific">Biomphalaria glabrata</name>
    <name type="common">Bloodfluke planorb</name>
    <name type="synonym">Freshwater snail</name>
    <dbReference type="NCBI Taxonomy" id="6526"/>
    <lineage>
        <taxon>Eukaryota</taxon>
        <taxon>Metazoa</taxon>
        <taxon>Spiralia</taxon>
        <taxon>Lophotrochozoa</taxon>
        <taxon>Mollusca</taxon>
        <taxon>Gastropoda</taxon>
        <taxon>Heterobranchia</taxon>
        <taxon>Euthyneura</taxon>
        <taxon>Panpulmonata</taxon>
        <taxon>Hygrophila</taxon>
        <taxon>Lymnaeoidea</taxon>
        <taxon>Planorbidae</taxon>
        <taxon>Biomphalaria</taxon>
    </lineage>
</organism>
<accession>A0A2C9KJT1</accession>
<evidence type="ECO:0000256" key="1">
    <source>
        <dbReference type="SAM" id="MobiDB-lite"/>
    </source>
</evidence>
<sequence>MTVISLTDDVCNCDLYHTSGFCINENITIMPTVQKSPSPPSDMVASSPSSTHPAPVSPASKTEEALLPPSTTISTPAVQQSPACSVVSSSSLSSSVSKSKGKVHFTPDPNSLAIPEKDAEIAIYICDVLSECCVILRFVDDNFSDKLDELENEIADQFDSWPVPAEVKLSNVYAAAVDTDPDEFEEEEEEDVECEEFKRYHRVRVIRKEVGLFSNYQSYLFLSSLTKFS</sequence>
<evidence type="ECO:0000313" key="2">
    <source>
        <dbReference type="EnsemblMetazoa" id="BGLB020510-PA"/>
    </source>
</evidence>
<dbReference type="VEuPathDB" id="VectorBase:BGLB020510"/>
<dbReference type="EnsemblMetazoa" id="BGLB020510-RA">
    <property type="protein sequence ID" value="BGLB020510-PA"/>
    <property type="gene ID" value="BGLB020510"/>
</dbReference>
<name>A0A2C9KJT1_BIOGL</name>
<reference evidence="2" key="1">
    <citation type="submission" date="2020-05" db="UniProtKB">
        <authorList>
            <consortium name="EnsemblMetazoa"/>
        </authorList>
    </citation>
    <scope>IDENTIFICATION</scope>
    <source>
        <strain evidence="2">BB02</strain>
    </source>
</reference>
<gene>
    <name evidence="2" type="primary">106068045</name>
</gene>
<dbReference type="Proteomes" id="UP000076420">
    <property type="component" value="Unassembled WGS sequence"/>
</dbReference>
<feature type="region of interest" description="Disordered" evidence="1">
    <location>
        <begin position="33"/>
        <end position="65"/>
    </location>
</feature>
<evidence type="ECO:0000313" key="3">
    <source>
        <dbReference type="Proteomes" id="UP000076420"/>
    </source>
</evidence>